<proteinExistence type="predicted"/>
<reference evidence="1 2" key="1">
    <citation type="submission" date="2018-06" db="EMBL/GenBank/DDBJ databases">
        <authorList>
            <consortium name="Pathogen Informatics"/>
            <person name="Doyle S."/>
        </authorList>
    </citation>
    <scope>NUCLEOTIDE SEQUENCE [LARGE SCALE GENOMIC DNA]</scope>
    <source>
        <strain evidence="1 2">NCTC11155</strain>
    </source>
</reference>
<dbReference type="EMBL" id="UFSX01000002">
    <property type="protein sequence ID" value="SUV42961.1"/>
    <property type="molecule type" value="Genomic_DNA"/>
</dbReference>
<accession>A0A380Z8H8</accession>
<protein>
    <submittedName>
        <fullName evidence="1">Uncharacterized protein</fullName>
    </submittedName>
</protein>
<gene>
    <name evidence="1" type="ORF">NCTC11155_02347</name>
</gene>
<evidence type="ECO:0000313" key="1">
    <source>
        <dbReference type="EMBL" id="SUV42961.1"/>
    </source>
</evidence>
<evidence type="ECO:0000313" key="2">
    <source>
        <dbReference type="Proteomes" id="UP000254424"/>
    </source>
</evidence>
<dbReference type="Proteomes" id="UP000254424">
    <property type="component" value="Unassembled WGS sequence"/>
</dbReference>
<name>A0A380Z8H8_9BACE</name>
<organism evidence="1 2">
    <name type="scientific">Bacteroides eggerthii</name>
    <dbReference type="NCBI Taxonomy" id="28111"/>
    <lineage>
        <taxon>Bacteria</taxon>
        <taxon>Pseudomonadati</taxon>
        <taxon>Bacteroidota</taxon>
        <taxon>Bacteroidia</taxon>
        <taxon>Bacteroidales</taxon>
        <taxon>Bacteroidaceae</taxon>
        <taxon>Bacteroides</taxon>
    </lineage>
</organism>
<sequence>MRKFVLFAYKVKTFFAMLYAKVHNLPHWRMESPASVLVFKAAAAQELPQ</sequence>
<dbReference type="AlphaFoldDB" id="A0A380Z8H8"/>